<dbReference type="STRING" id="1210063.GCA_001612665_05778"/>
<dbReference type="AlphaFoldDB" id="A0A4R1FDL0"/>
<sequence>MSESSTSLNSRAPRPVVLLLPGQGAQFVGMGLGLYGHHPVFTAAMDDVLIRWGTFGEQVHADWIRPTEASTDIHDIRRAQPLLFAIDHAMAKVVESWGVRPAALLGHSAGEVVAAVLTGVFDLDTAAALVAGGVGRAGDMPAGGMIAVAASTAELEGLLPRDVAVAAVNAARQTMLAGPTAPLAEAVGVLRAAGFAVRAIGSNRPFHSPAMATAAAANTAALARISLRPHDGRLWSGYTAGLLSQEHAVDPAFWGSQVMSTVRFGPALRALLEHGDALLVEAGPGRTLTSLAHRTPAVRSRRSLAFAMLPENLDGPEASLAALDDVARALRVEGHLLIDPRPTTNSTTIDRRSA</sequence>
<dbReference type="InterPro" id="IPR050091">
    <property type="entry name" value="PKS_NRPS_Biosynth_Enz"/>
</dbReference>
<feature type="domain" description="Malonyl-CoA:ACP transacylase (MAT)" evidence="4">
    <location>
        <begin position="19"/>
        <end position="313"/>
    </location>
</feature>
<dbReference type="Pfam" id="PF00698">
    <property type="entry name" value="Acyl_transf_1"/>
    <property type="match status" value="1"/>
</dbReference>
<gene>
    <name evidence="5" type="ORF">DFR71_6197</name>
</gene>
<accession>A0A4R1FDL0</accession>
<dbReference type="GO" id="GO:0071770">
    <property type="term" value="P:DIM/DIP cell wall layer assembly"/>
    <property type="evidence" value="ECO:0007669"/>
    <property type="project" value="TreeGrafter"/>
</dbReference>
<dbReference type="SMART" id="SM00827">
    <property type="entry name" value="PKS_AT"/>
    <property type="match status" value="1"/>
</dbReference>
<protein>
    <submittedName>
        <fullName evidence="5">Acyl transferase family protein</fullName>
    </submittedName>
</protein>
<reference evidence="5 6" key="1">
    <citation type="submission" date="2019-03" db="EMBL/GenBank/DDBJ databases">
        <title>Genomic Encyclopedia of Type Strains, Phase IV (KMG-IV): sequencing the most valuable type-strain genomes for metagenomic binning, comparative biology and taxonomic classification.</title>
        <authorList>
            <person name="Goeker M."/>
        </authorList>
    </citation>
    <scope>NUCLEOTIDE SEQUENCE [LARGE SCALE GENOMIC DNA]</scope>
    <source>
        <strain evidence="5 6">DSM 44684</strain>
    </source>
</reference>
<dbReference type="PANTHER" id="PTHR43775:SF37">
    <property type="entry name" value="SI:DKEY-61P9.11"/>
    <property type="match status" value="1"/>
</dbReference>
<evidence type="ECO:0000313" key="5">
    <source>
        <dbReference type="EMBL" id="TCJ89908.1"/>
    </source>
</evidence>
<dbReference type="SUPFAM" id="SSF55048">
    <property type="entry name" value="Probable ACP-binding domain of malonyl-CoA ACP transacylase"/>
    <property type="match status" value="1"/>
</dbReference>
<proteinExistence type="predicted"/>
<dbReference type="Gene3D" id="3.40.366.10">
    <property type="entry name" value="Malonyl-Coenzyme A Acyl Carrier Protein, domain 2"/>
    <property type="match status" value="1"/>
</dbReference>
<dbReference type="GO" id="GO:0006633">
    <property type="term" value="P:fatty acid biosynthetic process"/>
    <property type="evidence" value="ECO:0007669"/>
    <property type="project" value="TreeGrafter"/>
</dbReference>
<keyword evidence="1" id="KW-0596">Phosphopantetheine</keyword>
<evidence type="ECO:0000256" key="3">
    <source>
        <dbReference type="ARBA" id="ARBA00023268"/>
    </source>
</evidence>
<dbReference type="GO" id="GO:0005737">
    <property type="term" value="C:cytoplasm"/>
    <property type="evidence" value="ECO:0007669"/>
    <property type="project" value="TreeGrafter"/>
</dbReference>
<dbReference type="PANTHER" id="PTHR43775">
    <property type="entry name" value="FATTY ACID SYNTHASE"/>
    <property type="match status" value="1"/>
</dbReference>
<evidence type="ECO:0000259" key="4">
    <source>
        <dbReference type="SMART" id="SM00827"/>
    </source>
</evidence>
<organism evidence="5 6">
    <name type="scientific">Nocardia alba</name>
    <dbReference type="NCBI Taxonomy" id="225051"/>
    <lineage>
        <taxon>Bacteria</taxon>
        <taxon>Bacillati</taxon>
        <taxon>Actinomycetota</taxon>
        <taxon>Actinomycetes</taxon>
        <taxon>Mycobacteriales</taxon>
        <taxon>Nocardiaceae</taxon>
        <taxon>Nocardia</taxon>
    </lineage>
</organism>
<dbReference type="Gene3D" id="3.30.70.3290">
    <property type="match status" value="1"/>
</dbReference>
<dbReference type="EMBL" id="SMFR01000008">
    <property type="protein sequence ID" value="TCJ89908.1"/>
    <property type="molecule type" value="Genomic_DNA"/>
</dbReference>
<dbReference type="GO" id="GO:0004312">
    <property type="term" value="F:fatty acid synthase activity"/>
    <property type="evidence" value="ECO:0007669"/>
    <property type="project" value="TreeGrafter"/>
</dbReference>
<dbReference type="Proteomes" id="UP000294856">
    <property type="component" value="Unassembled WGS sequence"/>
</dbReference>
<dbReference type="SUPFAM" id="SSF52151">
    <property type="entry name" value="FabD/lysophospholipase-like"/>
    <property type="match status" value="1"/>
</dbReference>
<evidence type="ECO:0000256" key="1">
    <source>
        <dbReference type="ARBA" id="ARBA00022450"/>
    </source>
</evidence>
<dbReference type="InterPro" id="IPR016035">
    <property type="entry name" value="Acyl_Trfase/lysoPLipase"/>
</dbReference>
<evidence type="ECO:0000313" key="6">
    <source>
        <dbReference type="Proteomes" id="UP000294856"/>
    </source>
</evidence>
<evidence type="ECO:0000256" key="2">
    <source>
        <dbReference type="ARBA" id="ARBA00022553"/>
    </source>
</evidence>
<name>A0A4R1FDL0_9NOCA</name>
<keyword evidence="2" id="KW-0597">Phosphoprotein</keyword>
<comment type="caution">
    <text evidence="5">The sequence shown here is derived from an EMBL/GenBank/DDBJ whole genome shotgun (WGS) entry which is preliminary data.</text>
</comment>
<dbReference type="InterPro" id="IPR001227">
    <property type="entry name" value="Ac_transferase_dom_sf"/>
</dbReference>
<keyword evidence="5" id="KW-0808">Transferase</keyword>
<dbReference type="InterPro" id="IPR016036">
    <property type="entry name" value="Malonyl_transacylase_ACP-bd"/>
</dbReference>
<keyword evidence="3" id="KW-0511">Multifunctional enzyme</keyword>
<dbReference type="GO" id="GO:0005886">
    <property type="term" value="C:plasma membrane"/>
    <property type="evidence" value="ECO:0007669"/>
    <property type="project" value="TreeGrafter"/>
</dbReference>
<dbReference type="InterPro" id="IPR014043">
    <property type="entry name" value="Acyl_transferase_dom"/>
</dbReference>
<keyword evidence="6" id="KW-1185">Reference proteome</keyword>